<gene>
    <name evidence="2" type="ORF">AGRA3207_003066</name>
</gene>
<reference evidence="2" key="1">
    <citation type="submission" date="2020-07" db="EMBL/GenBank/DDBJ databases">
        <authorList>
            <person name="Tarantini F.S."/>
            <person name="Hong K.W."/>
            <person name="Chan K.G."/>
        </authorList>
    </citation>
    <scope>NUCLEOTIDE SEQUENCE</scope>
    <source>
        <strain evidence="2">32-07</strain>
    </source>
</reference>
<dbReference type="RefSeq" id="WP_231335313.1">
    <property type="nucleotide sequence ID" value="NZ_CP059572.1"/>
</dbReference>
<protein>
    <recommendedName>
        <fullName evidence="1">DUF5753 domain-containing protein</fullName>
    </recommendedName>
</protein>
<dbReference type="Proteomes" id="UP001049518">
    <property type="component" value="Chromosome"/>
</dbReference>
<evidence type="ECO:0000259" key="1">
    <source>
        <dbReference type="Pfam" id="PF19054"/>
    </source>
</evidence>
<organism evidence="2 3">
    <name type="scientific">Actinomadura graeca</name>
    <dbReference type="NCBI Taxonomy" id="2750812"/>
    <lineage>
        <taxon>Bacteria</taxon>
        <taxon>Bacillati</taxon>
        <taxon>Actinomycetota</taxon>
        <taxon>Actinomycetes</taxon>
        <taxon>Streptosporangiales</taxon>
        <taxon>Thermomonosporaceae</taxon>
        <taxon>Actinomadura</taxon>
    </lineage>
</organism>
<name>A0ABX8QVV8_9ACTN</name>
<dbReference type="EMBL" id="CP059572">
    <property type="protein sequence ID" value="QXJ22119.1"/>
    <property type="molecule type" value="Genomic_DNA"/>
</dbReference>
<dbReference type="Pfam" id="PF19054">
    <property type="entry name" value="DUF5753"/>
    <property type="match status" value="1"/>
</dbReference>
<sequence length="162" mass="17822">MITGLLQKEAYARAVMDAGQVPEELDGLVAARLDRQAVLGRAKPPRMWFVLDESALRRPAGGRRSFREQLTDLAHVMTYSPNVQVRILPFESITWAGLDGSFQILELPEGRKVAYLETAGSGQLIHDPDIVEATSVRFQLVMGEALPAGASSKLVMRTLEDC</sequence>
<evidence type="ECO:0000313" key="2">
    <source>
        <dbReference type="EMBL" id="QXJ22119.1"/>
    </source>
</evidence>
<feature type="domain" description="DUF5753" evidence="1">
    <location>
        <begin position="1"/>
        <end position="156"/>
    </location>
</feature>
<keyword evidence="3" id="KW-1185">Reference proteome</keyword>
<accession>A0ABX8QVV8</accession>
<evidence type="ECO:0000313" key="3">
    <source>
        <dbReference type="Proteomes" id="UP001049518"/>
    </source>
</evidence>
<dbReference type="InterPro" id="IPR043917">
    <property type="entry name" value="DUF5753"/>
</dbReference>
<proteinExistence type="predicted"/>